<protein>
    <submittedName>
        <fullName evidence="3">Uncharacterized protein</fullName>
    </submittedName>
</protein>
<organism evidence="3 4">
    <name type="scientific">Stephania cephalantha</name>
    <dbReference type="NCBI Taxonomy" id="152367"/>
    <lineage>
        <taxon>Eukaryota</taxon>
        <taxon>Viridiplantae</taxon>
        <taxon>Streptophyta</taxon>
        <taxon>Embryophyta</taxon>
        <taxon>Tracheophyta</taxon>
        <taxon>Spermatophyta</taxon>
        <taxon>Magnoliopsida</taxon>
        <taxon>Ranunculales</taxon>
        <taxon>Menispermaceae</taxon>
        <taxon>Menispermoideae</taxon>
        <taxon>Cissampelideae</taxon>
        <taxon>Stephania</taxon>
    </lineage>
</organism>
<reference evidence="3 4" key="1">
    <citation type="submission" date="2024-01" db="EMBL/GenBank/DDBJ databases">
        <title>Genome assemblies of Stephania.</title>
        <authorList>
            <person name="Yang L."/>
        </authorList>
    </citation>
    <scope>NUCLEOTIDE SEQUENCE [LARGE SCALE GENOMIC DNA]</scope>
    <source>
        <strain evidence="3">JXDWG</strain>
        <tissue evidence="3">Leaf</tissue>
    </source>
</reference>
<feature type="compositionally biased region" description="Pro residues" evidence="2">
    <location>
        <begin position="37"/>
        <end position="46"/>
    </location>
</feature>
<evidence type="ECO:0000313" key="4">
    <source>
        <dbReference type="Proteomes" id="UP001419268"/>
    </source>
</evidence>
<keyword evidence="4" id="KW-1185">Reference proteome</keyword>
<name>A0AAP0KRP8_9MAGN</name>
<evidence type="ECO:0000256" key="1">
    <source>
        <dbReference type="SAM" id="Coils"/>
    </source>
</evidence>
<dbReference type="Proteomes" id="UP001419268">
    <property type="component" value="Unassembled WGS sequence"/>
</dbReference>
<dbReference type="EMBL" id="JBBNAG010000002">
    <property type="protein sequence ID" value="KAK9157483.1"/>
    <property type="molecule type" value="Genomic_DNA"/>
</dbReference>
<proteinExistence type="predicted"/>
<gene>
    <name evidence="3" type="ORF">Scep_004057</name>
</gene>
<evidence type="ECO:0000256" key="2">
    <source>
        <dbReference type="SAM" id="MobiDB-lite"/>
    </source>
</evidence>
<evidence type="ECO:0000313" key="3">
    <source>
        <dbReference type="EMBL" id="KAK9157483.1"/>
    </source>
</evidence>
<feature type="region of interest" description="Disordered" evidence="2">
    <location>
        <begin position="29"/>
        <end position="49"/>
    </location>
</feature>
<dbReference type="AlphaFoldDB" id="A0AAP0KRP8"/>
<feature type="coiled-coil region" evidence="1">
    <location>
        <begin position="268"/>
        <end position="346"/>
    </location>
</feature>
<sequence>MSLICCKRRKLKTQPPRLYANHTITSTQTPFTAAPSSPAPSPPPSPSSATVIVVVHRDSAATLLLRRRCSPLPPPLLASSATTPRVSSSVTPRIIVASTIATIVDAVVGHCYHTVLCDRCLSPSATPPAACKSTPSIRASLRRCSLYPPPLLASSAAVARLLRARSPPPRAMIAPLAALPLISTRAVSSSTSYTFFRGGREDEFSLQEWIFERMMEMGIYEVFRHYKRMRATDEAFKKKSEQMSTNRNFEMGGSGTGISLHSSGSISARQHGDTLAELTQRLEEMATQTLDTSIDEDAFILRWCQKSRDLEELQRDHQRLQETLLKERMERQEQMQRDKMERQEENREMHDRLARMEALLMQHLGIRPHVPPTPRTPLSPVA</sequence>
<accession>A0AAP0KRP8</accession>
<comment type="caution">
    <text evidence="3">The sequence shown here is derived from an EMBL/GenBank/DDBJ whole genome shotgun (WGS) entry which is preliminary data.</text>
</comment>
<keyword evidence="1" id="KW-0175">Coiled coil</keyword>